<evidence type="ECO:0000256" key="1">
    <source>
        <dbReference type="ARBA" id="ARBA00023002"/>
    </source>
</evidence>
<evidence type="ECO:0000313" key="5">
    <source>
        <dbReference type="Proteomes" id="UP000272474"/>
    </source>
</evidence>
<dbReference type="PANTHER" id="PTHR43625">
    <property type="entry name" value="AFLATOXIN B1 ALDEHYDE REDUCTASE"/>
    <property type="match status" value="1"/>
</dbReference>
<reference evidence="4 5" key="1">
    <citation type="journal article" date="2014" name="Int. J. Syst. Evol. Microbiol.">
        <title>Streptomyces hoynatensis sp. nov., isolated from deep marine sediment.</title>
        <authorList>
            <person name="Veyisoglu A."/>
            <person name="Sahin N."/>
        </authorList>
    </citation>
    <scope>NUCLEOTIDE SEQUENCE [LARGE SCALE GENOMIC DNA]</scope>
    <source>
        <strain evidence="4 5">KCTC 29097</strain>
    </source>
</reference>
<dbReference type="Pfam" id="PF00248">
    <property type="entry name" value="Aldo_ket_red"/>
    <property type="match status" value="1"/>
</dbReference>
<protein>
    <submittedName>
        <fullName evidence="4">Aldo/keto reductase</fullName>
    </submittedName>
</protein>
<dbReference type="SUPFAM" id="SSF51430">
    <property type="entry name" value="NAD(P)-linked oxidoreductase"/>
    <property type="match status" value="1"/>
</dbReference>
<name>A0A3A9Z8V6_9ACTN</name>
<dbReference type="RefSeq" id="WP_120677243.1">
    <property type="nucleotide sequence ID" value="NZ_RBAL01000004.1"/>
</dbReference>
<dbReference type="PANTHER" id="PTHR43625:SF40">
    <property type="entry name" value="ALDO-KETO REDUCTASE YAKC [NADP(+)]"/>
    <property type="match status" value="1"/>
</dbReference>
<keyword evidence="1" id="KW-0560">Oxidoreductase</keyword>
<dbReference type="PRINTS" id="PR00069">
    <property type="entry name" value="ALDKETRDTASE"/>
</dbReference>
<dbReference type="InterPro" id="IPR036812">
    <property type="entry name" value="NAD(P)_OxRdtase_dom_sf"/>
</dbReference>
<dbReference type="InterPro" id="IPR050791">
    <property type="entry name" value="Aldo-Keto_reductase"/>
</dbReference>
<feature type="domain" description="NADP-dependent oxidoreductase" evidence="3">
    <location>
        <begin position="32"/>
        <end position="304"/>
    </location>
</feature>
<dbReference type="OrthoDB" id="9768793at2"/>
<dbReference type="InterPro" id="IPR023210">
    <property type="entry name" value="NADP_OxRdtase_dom"/>
</dbReference>
<dbReference type="Proteomes" id="UP000272474">
    <property type="component" value="Unassembled WGS sequence"/>
</dbReference>
<evidence type="ECO:0000256" key="2">
    <source>
        <dbReference type="SAM" id="MobiDB-lite"/>
    </source>
</evidence>
<accession>A0A3A9Z8V6</accession>
<dbReference type="EMBL" id="RBAL01000004">
    <property type="protein sequence ID" value="RKN43746.1"/>
    <property type="molecule type" value="Genomic_DNA"/>
</dbReference>
<dbReference type="InterPro" id="IPR020471">
    <property type="entry name" value="AKR"/>
</dbReference>
<dbReference type="Gene3D" id="3.20.20.100">
    <property type="entry name" value="NADP-dependent oxidoreductase domain"/>
    <property type="match status" value="1"/>
</dbReference>
<proteinExistence type="predicted"/>
<feature type="region of interest" description="Disordered" evidence="2">
    <location>
        <begin position="1"/>
        <end position="25"/>
    </location>
</feature>
<dbReference type="AlphaFoldDB" id="A0A3A9Z8V6"/>
<comment type="caution">
    <text evidence="4">The sequence shown here is derived from an EMBL/GenBank/DDBJ whole genome shotgun (WGS) entry which is preliminary data.</text>
</comment>
<evidence type="ECO:0000313" key="4">
    <source>
        <dbReference type="EMBL" id="RKN43746.1"/>
    </source>
</evidence>
<keyword evidence="5" id="KW-1185">Reference proteome</keyword>
<sequence>MPSSAHASAEYTATGAPRPGGAGTLGAHTVSRIGYGAMQLERLHADRRAAVALLRRAIELGADHLDTARFYGDGFVNEVIREALRPGDGVVVVSKVGADPDPDGPLPLRPAQRPEQLRASVEDNLASLGLEQIPVVNLRRLDTGPGLRAEGDQVVGLDDQLAVMTALRDEGKIGAIGLSAVTLDGLRRALPAGIVCVQNSYSLASRGDEEMLRLCAAEGIAWVPFFPLGGAFPGVPKVTEQPAVTAAAGSLGCTPGQVGLAWLLHHAPNVLLIPGTADPGHLAENIAAGAIALDEAARASLDALGTRPGEAPRD</sequence>
<organism evidence="4 5">
    <name type="scientific">Streptomyces hoynatensis</name>
    <dbReference type="NCBI Taxonomy" id="1141874"/>
    <lineage>
        <taxon>Bacteria</taxon>
        <taxon>Bacillati</taxon>
        <taxon>Actinomycetota</taxon>
        <taxon>Actinomycetes</taxon>
        <taxon>Kitasatosporales</taxon>
        <taxon>Streptomycetaceae</taxon>
        <taxon>Streptomyces</taxon>
    </lineage>
</organism>
<gene>
    <name evidence="4" type="ORF">D7294_08430</name>
</gene>
<dbReference type="GO" id="GO:0016491">
    <property type="term" value="F:oxidoreductase activity"/>
    <property type="evidence" value="ECO:0007669"/>
    <property type="project" value="UniProtKB-KW"/>
</dbReference>
<dbReference type="GO" id="GO:0005737">
    <property type="term" value="C:cytoplasm"/>
    <property type="evidence" value="ECO:0007669"/>
    <property type="project" value="TreeGrafter"/>
</dbReference>
<evidence type="ECO:0000259" key="3">
    <source>
        <dbReference type="Pfam" id="PF00248"/>
    </source>
</evidence>
<dbReference type="CDD" id="cd19088">
    <property type="entry name" value="AKR_AKR13B1"/>
    <property type="match status" value="1"/>
</dbReference>